<dbReference type="InterPro" id="IPR003607">
    <property type="entry name" value="HD/PDEase_dom"/>
</dbReference>
<evidence type="ECO:0000313" key="2">
    <source>
        <dbReference type="EMBL" id="XCI29277.1"/>
    </source>
</evidence>
<evidence type="ECO:0000259" key="1">
    <source>
        <dbReference type="Pfam" id="PF01966"/>
    </source>
</evidence>
<protein>
    <submittedName>
        <fullName evidence="2">HD domain-containing protein</fullName>
    </submittedName>
</protein>
<organism evidence="2">
    <name type="scientific">Proteinivorax hydrogeniformans</name>
    <dbReference type="NCBI Taxonomy" id="1826727"/>
    <lineage>
        <taxon>Bacteria</taxon>
        <taxon>Bacillati</taxon>
        <taxon>Bacillota</taxon>
        <taxon>Clostridia</taxon>
        <taxon>Eubacteriales</taxon>
        <taxon>Proteinivoracaceae</taxon>
        <taxon>Proteinivorax</taxon>
    </lineage>
</organism>
<sequence>MLYRVKQFFKSFNAKVSEKEINWIRNNLTASEQKIFFKLPTYEQRHSIDVALTVKERTGQLDERQAKLLIRAALLHDVGKINTGLNPITKSISVIFDIFNKQKKVPKKPRFLQGYYLHPYFSVEILKNEGIQDEELLYLIGNHHNNTEIEKNYLLKVLMDSDGEN</sequence>
<dbReference type="InterPro" id="IPR006674">
    <property type="entry name" value="HD_domain"/>
</dbReference>
<proteinExistence type="predicted"/>
<dbReference type="RefSeq" id="WP_353893825.1">
    <property type="nucleotide sequence ID" value="NZ_CP159485.1"/>
</dbReference>
<name>A0AAU8HV82_9FIRM</name>
<dbReference type="AlphaFoldDB" id="A0AAU8HV82"/>
<dbReference type="Pfam" id="PF01966">
    <property type="entry name" value="HD"/>
    <property type="match status" value="1"/>
</dbReference>
<reference evidence="2" key="1">
    <citation type="journal article" date="2018" name="Antonie Van Leeuwenhoek">
        <title>Proteinivorax hydrogeniformans sp. nov., an anaerobic, haloalkaliphilic bacterium fermenting proteinaceous compounds with high hydrogen production.</title>
        <authorList>
            <person name="Boltyanskaya Y."/>
            <person name="Detkova E."/>
            <person name="Pimenov N."/>
            <person name="Kevbrin V."/>
        </authorList>
    </citation>
    <scope>NUCLEOTIDE SEQUENCE</scope>
    <source>
        <strain evidence="2">Z-710</strain>
    </source>
</reference>
<dbReference type="SUPFAM" id="SSF109604">
    <property type="entry name" value="HD-domain/PDEase-like"/>
    <property type="match status" value="1"/>
</dbReference>
<dbReference type="EMBL" id="CP159485">
    <property type="protein sequence ID" value="XCI29277.1"/>
    <property type="molecule type" value="Genomic_DNA"/>
</dbReference>
<dbReference type="Gene3D" id="1.10.3210.10">
    <property type="entry name" value="Hypothetical protein af1432"/>
    <property type="match status" value="1"/>
</dbReference>
<accession>A0AAU8HV82</accession>
<gene>
    <name evidence="2" type="ORF">PRVXH_000588</name>
</gene>
<dbReference type="CDD" id="cd00077">
    <property type="entry name" value="HDc"/>
    <property type="match status" value="1"/>
</dbReference>
<reference evidence="2" key="2">
    <citation type="submission" date="2024-06" db="EMBL/GenBank/DDBJ databases">
        <authorList>
            <person name="Petrova K.O."/>
            <person name="Toshchakov S.V."/>
            <person name="Boltjanskaja Y.V."/>
            <person name="Kevbrin V.V."/>
        </authorList>
    </citation>
    <scope>NUCLEOTIDE SEQUENCE</scope>
    <source>
        <strain evidence="2">Z-710</strain>
    </source>
</reference>
<feature type="domain" description="HD" evidence="1">
    <location>
        <begin position="45"/>
        <end position="150"/>
    </location>
</feature>